<evidence type="ECO:0008006" key="3">
    <source>
        <dbReference type="Google" id="ProtNLM"/>
    </source>
</evidence>
<protein>
    <recommendedName>
        <fullName evidence="3">ParA family protein</fullName>
    </recommendedName>
</protein>
<dbReference type="EMBL" id="LPWA01000103">
    <property type="protein sequence ID" value="KUM26693.1"/>
    <property type="molecule type" value="Genomic_DNA"/>
</dbReference>
<gene>
    <name evidence="1" type="ORF">AU467_20405</name>
</gene>
<sequence length="226" mass="24506">MIISAAIPKGGTGKSTMLRSLASVALHRGYSVTLIDGDRRQNMNRWFQMLGEAGNRPDRLQMVSAMTPQEILDAAAIHNGERSVVLIDTEGTTNDNLMAGLFAADIVVVPVYFALDDVTAAIQITDHYIPLAVESRGRPLPAIFVLTKQTIIDGRARALTELRAIIQANGTPIAEHVLHNRVAYRDLQTGQTLYSPAVPDAKAIAESEGVFDDLLQTFIEATRNAA</sequence>
<reference evidence="1 2" key="1">
    <citation type="submission" date="2015-12" db="EMBL/GenBank/DDBJ databases">
        <title>Draft genome sequence of Mesorhizobium sp. UFLA 01-765, a multitolerant efficient symbiont and plant-growth promoting strain isolated from Zn-mining soil using Leucaena leucocephala as a trap plant.</title>
        <authorList>
            <person name="Rangel W.M."/>
            <person name="Thijs S."/>
            <person name="Longatti S.M."/>
            <person name="Moreira F.M."/>
            <person name="Weyens N."/>
            <person name="Vangronsveld J."/>
            <person name="Van Hamme J.D."/>
            <person name="Bottos E.M."/>
            <person name="Rineau F."/>
        </authorList>
    </citation>
    <scope>NUCLEOTIDE SEQUENCE [LARGE SCALE GENOMIC DNA]</scope>
    <source>
        <strain evidence="1 2">UFLA 01-765</strain>
    </source>
</reference>
<dbReference type="Pfam" id="PF07015">
    <property type="entry name" value="VirC1"/>
    <property type="match status" value="1"/>
</dbReference>
<proteinExistence type="predicted"/>
<dbReference type="SUPFAM" id="SSF52540">
    <property type="entry name" value="P-loop containing nucleoside triphosphate hydrolases"/>
    <property type="match status" value="1"/>
</dbReference>
<comment type="caution">
    <text evidence="1">The sequence shown here is derived from an EMBL/GenBank/DDBJ whole genome shotgun (WGS) entry which is preliminary data.</text>
</comment>
<dbReference type="AlphaFoldDB" id="A0A124GGG6"/>
<dbReference type="CDD" id="cd02042">
    <property type="entry name" value="ParAB_family"/>
    <property type="match status" value="1"/>
</dbReference>
<dbReference type="InterPro" id="IPR027417">
    <property type="entry name" value="P-loop_NTPase"/>
</dbReference>
<dbReference type="OrthoDB" id="7933505at2"/>
<dbReference type="Gene3D" id="3.40.50.300">
    <property type="entry name" value="P-loop containing nucleotide triphosphate hydrolases"/>
    <property type="match status" value="1"/>
</dbReference>
<dbReference type="PANTHER" id="PTHR13696">
    <property type="entry name" value="P-LOOP CONTAINING NUCLEOSIDE TRIPHOSPHATE HYDROLASE"/>
    <property type="match status" value="1"/>
</dbReference>
<dbReference type="InterPro" id="IPR050678">
    <property type="entry name" value="DNA_Partitioning_ATPase"/>
</dbReference>
<dbReference type="PIRSF" id="PIRSF009320">
    <property type="entry name" value="Nuc_binding_HP_1000"/>
    <property type="match status" value="1"/>
</dbReference>
<name>A0A124GGG6_RHILI</name>
<evidence type="ECO:0000313" key="1">
    <source>
        <dbReference type="EMBL" id="KUM26693.1"/>
    </source>
</evidence>
<organism evidence="1 2">
    <name type="scientific">Rhizobium loti</name>
    <name type="common">Mesorhizobium loti</name>
    <dbReference type="NCBI Taxonomy" id="381"/>
    <lineage>
        <taxon>Bacteria</taxon>
        <taxon>Pseudomonadati</taxon>
        <taxon>Pseudomonadota</taxon>
        <taxon>Alphaproteobacteria</taxon>
        <taxon>Hyphomicrobiales</taxon>
        <taxon>Phyllobacteriaceae</taxon>
        <taxon>Mesorhizobium</taxon>
    </lineage>
</organism>
<evidence type="ECO:0000313" key="2">
    <source>
        <dbReference type="Proteomes" id="UP000053176"/>
    </source>
</evidence>
<dbReference type="PANTHER" id="PTHR13696:SF96">
    <property type="entry name" value="COBQ_COBB_MIND_PARA NUCLEOTIDE BINDING DOMAIN-CONTAINING PROTEIN"/>
    <property type="match status" value="1"/>
</dbReference>
<dbReference type="InterPro" id="IPR009744">
    <property type="entry name" value="VirC1"/>
</dbReference>
<dbReference type="Proteomes" id="UP000053176">
    <property type="component" value="Unassembled WGS sequence"/>
</dbReference>
<accession>A0A124GGG6</accession>